<dbReference type="RefSeq" id="WP_151538194.1">
    <property type="nucleotide sequence ID" value="NZ_WBMR01000003.1"/>
</dbReference>
<feature type="region of interest" description="Disordered" evidence="1">
    <location>
        <begin position="1"/>
        <end position="22"/>
    </location>
</feature>
<dbReference type="AlphaFoldDB" id="A0A6L3W3K5"/>
<dbReference type="Proteomes" id="UP000483004">
    <property type="component" value="Unassembled WGS sequence"/>
</dbReference>
<comment type="caution">
    <text evidence="2">The sequence shown here is derived from an EMBL/GenBank/DDBJ whole genome shotgun (WGS) entry which is preliminary data.</text>
</comment>
<reference evidence="2 3" key="1">
    <citation type="submission" date="2019-09" db="EMBL/GenBank/DDBJ databases">
        <title>Actinomadura physcomitrii sp. nov., a novel actinomycete isolated from moss [Physcomitrium sphaericum (Ludw) Fuernr].</title>
        <authorList>
            <person name="Liu C."/>
            <person name="Zhuang X."/>
        </authorList>
    </citation>
    <scope>NUCLEOTIDE SEQUENCE [LARGE SCALE GENOMIC DNA]</scope>
    <source>
        <strain evidence="2 3">CYP1-1B</strain>
    </source>
</reference>
<evidence type="ECO:0000313" key="2">
    <source>
        <dbReference type="EMBL" id="KAB2388847.1"/>
    </source>
</evidence>
<name>A0A6L3W3K5_9ACTN</name>
<dbReference type="OrthoDB" id="3458888at2"/>
<dbReference type="GO" id="GO:0003700">
    <property type="term" value="F:DNA-binding transcription factor activity"/>
    <property type="evidence" value="ECO:0007669"/>
    <property type="project" value="InterPro"/>
</dbReference>
<sequence>MDIAQPTSDGRPATQLHSRNDELFARRKELSDRIAELRAKAEAGEIDEVSEAALRQDERELDDLTSEITAANYGLVRRYVAMFTFRSSQHSEDFQSAGKVGLLWAIASYDPARASFAS</sequence>
<dbReference type="InterPro" id="IPR013325">
    <property type="entry name" value="RNA_pol_sigma_r2"/>
</dbReference>
<keyword evidence="3" id="KW-1185">Reference proteome</keyword>
<accession>A0A6L3W3K5</accession>
<dbReference type="SUPFAM" id="SSF88946">
    <property type="entry name" value="Sigma2 domain of RNA polymerase sigma factors"/>
    <property type="match status" value="1"/>
</dbReference>
<gene>
    <name evidence="2" type="ORF">F9B16_02730</name>
</gene>
<dbReference type="GO" id="GO:0006352">
    <property type="term" value="P:DNA-templated transcription initiation"/>
    <property type="evidence" value="ECO:0007669"/>
    <property type="project" value="InterPro"/>
</dbReference>
<dbReference type="Gene3D" id="1.20.120.1810">
    <property type="match status" value="1"/>
</dbReference>
<proteinExistence type="predicted"/>
<dbReference type="EMBL" id="WBMR01000003">
    <property type="protein sequence ID" value="KAB2388847.1"/>
    <property type="molecule type" value="Genomic_DNA"/>
</dbReference>
<protein>
    <submittedName>
        <fullName evidence="2">Uncharacterized protein</fullName>
    </submittedName>
</protein>
<organism evidence="2 3">
    <name type="scientific">Actinomadura montaniterrae</name>
    <dbReference type="NCBI Taxonomy" id="1803903"/>
    <lineage>
        <taxon>Bacteria</taxon>
        <taxon>Bacillati</taxon>
        <taxon>Actinomycetota</taxon>
        <taxon>Actinomycetes</taxon>
        <taxon>Streptosporangiales</taxon>
        <taxon>Thermomonosporaceae</taxon>
        <taxon>Actinomadura</taxon>
    </lineage>
</organism>
<evidence type="ECO:0000256" key="1">
    <source>
        <dbReference type="SAM" id="MobiDB-lite"/>
    </source>
</evidence>
<evidence type="ECO:0000313" key="3">
    <source>
        <dbReference type="Proteomes" id="UP000483004"/>
    </source>
</evidence>